<keyword evidence="2 8" id="KW-0028">Amino-acid biosynthesis</keyword>
<evidence type="ECO:0000256" key="1">
    <source>
        <dbReference type="ARBA" id="ARBA00022490"/>
    </source>
</evidence>
<dbReference type="GO" id="GO:0004349">
    <property type="term" value="F:glutamate 5-kinase activity"/>
    <property type="evidence" value="ECO:0007669"/>
    <property type="project" value="UniProtKB-UniRule"/>
</dbReference>
<evidence type="ECO:0000256" key="4">
    <source>
        <dbReference type="ARBA" id="ARBA00022679"/>
    </source>
</evidence>
<evidence type="ECO:0000259" key="9">
    <source>
        <dbReference type="Pfam" id="PF00696"/>
    </source>
</evidence>
<dbReference type="InterPro" id="IPR011529">
    <property type="entry name" value="Glu_5kinase"/>
</dbReference>
<accession>A0A1Q9JH41</accession>
<dbReference type="InterPro" id="IPR001048">
    <property type="entry name" value="Asp/Glu/Uridylate_kinase"/>
</dbReference>
<dbReference type="PANTHER" id="PTHR43654">
    <property type="entry name" value="GLUTAMATE 5-KINASE"/>
    <property type="match status" value="1"/>
</dbReference>
<dbReference type="EMBL" id="MJIE01000001">
    <property type="protein sequence ID" value="OLR55523.1"/>
    <property type="molecule type" value="Genomic_DNA"/>
</dbReference>
<dbReference type="RefSeq" id="WP_075712516.1">
    <property type="nucleotide sequence ID" value="NZ_MJIE01000001.1"/>
</dbReference>
<keyword evidence="6 8" id="KW-0418">Kinase</keyword>
<dbReference type="NCBIfam" id="TIGR01027">
    <property type="entry name" value="proB"/>
    <property type="match status" value="1"/>
</dbReference>
<dbReference type="UniPathway" id="UPA00098">
    <property type="reaction ID" value="UER00359"/>
</dbReference>
<comment type="catalytic activity">
    <reaction evidence="8">
        <text>L-glutamate + ATP = L-glutamyl 5-phosphate + ADP</text>
        <dbReference type="Rhea" id="RHEA:14877"/>
        <dbReference type="ChEBI" id="CHEBI:29985"/>
        <dbReference type="ChEBI" id="CHEBI:30616"/>
        <dbReference type="ChEBI" id="CHEBI:58274"/>
        <dbReference type="ChEBI" id="CHEBI:456216"/>
        <dbReference type="EC" id="2.7.2.11"/>
    </reaction>
</comment>
<dbReference type="PANTHER" id="PTHR43654:SF1">
    <property type="entry name" value="ISOPENTENYL PHOSPHATE KINASE"/>
    <property type="match status" value="1"/>
</dbReference>
<dbReference type="SUPFAM" id="SSF53633">
    <property type="entry name" value="Carbamate kinase-like"/>
    <property type="match status" value="1"/>
</dbReference>
<keyword evidence="5 8" id="KW-0547">Nucleotide-binding</keyword>
<comment type="similarity">
    <text evidence="8">Belongs to the glutamate 5-kinase family.</text>
</comment>
<proteinExistence type="inferred from homology"/>
<dbReference type="InterPro" id="IPR036393">
    <property type="entry name" value="AceGlu_kinase-like_sf"/>
</dbReference>
<feature type="binding site" evidence="8">
    <location>
        <begin position="218"/>
        <end position="224"/>
    </location>
    <ligand>
        <name>ATP</name>
        <dbReference type="ChEBI" id="CHEBI:30616"/>
    </ligand>
</feature>
<organism evidence="10 11">
    <name type="scientific">Hornefia porci</name>
    <dbReference type="NCBI Taxonomy" id="2652292"/>
    <lineage>
        <taxon>Bacteria</taxon>
        <taxon>Bacillati</taxon>
        <taxon>Bacillota</taxon>
        <taxon>Clostridia</taxon>
        <taxon>Peptostreptococcales</taxon>
        <taxon>Anaerovoracaceae</taxon>
        <taxon>Hornefia</taxon>
    </lineage>
</organism>
<dbReference type="Gene3D" id="3.40.1160.10">
    <property type="entry name" value="Acetylglutamate kinase-like"/>
    <property type="match status" value="1"/>
</dbReference>
<dbReference type="OrthoDB" id="9804434at2"/>
<keyword evidence="1 8" id="KW-0963">Cytoplasm</keyword>
<name>A0A1Q9JH41_9FIRM</name>
<dbReference type="InterPro" id="IPR005715">
    <property type="entry name" value="Glu_5kinase/COase_Synthase"/>
</dbReference>
<dbReference type="HAMAP" id="MF_00456">
    <property type="entry name" value="ProB"/>
    <property type="match status" value="1"/>
</dbReference>
<comment type="caution">
    <text evidence="10">The sequence shown here is derived from an EMBL/GenBank/DDBJ whole genome shotgun (WGS) entry which is preliminary data.</text>
</comment>
<feature type="binding site" evidence="8">
    <location>
        <position position="141"/>
    </location>
    <ligand>
        <name>substrate</name>
    </ligand>
</feature>
<feature type="binding site" evidence="8">
    <location>
        <position position="156"/>
    </location>
    <ligand>
        <name>substrate</name>
    </ligand>
</feature>
<comment type="subcellular location">
    <subcellularLocation>
        <location evidence="8">Cytoplasm</location>
    </subcellularLocation>
</comment>
<keyword evidence="4 8" id="KW-0808">Transferase</keyword>
<evidence type="ECO:0000313" key="11">
    <source>
        <dbReference type="Proteomes" id="UP000187404"/>
    </source>
</evidence>
<dbReference type="AlphaFoldDB" id="A0A1Q9JH41"/>
<evidence type="ECO:0000256" key="3">
    <source>
        <dbReference type="ARBA" id="ARBA00022650"/>
    </source>
</evidence>
<gene>
    <name evidence="8" type="primary">proB</name>
    <name evidence="10" type="ORF">BHK98_05240</name>
</gene>
<reference evidence="10 11" key="1">
    <citation type="journal article" date="2016" name="Appl. Environ. Microbiol.">
        <title>Function and Phylogeny of Bacterial Butyryl Coenzyme A:Acetate Transferases and Their Diversity in the Proximal Colon of Swine.</title>
        <authorList>
            <person name="Trachsel J."/>
            <person name="Bayles D.O."/>
            <person name="Looft T."/>
            <person name="Levine U.Y."/>
            <person name="Allen H.K."/>
        </authorList>
    </citation>
    <scope>NUCLEOTIDE SEQUENCE [LARGE SCALE GENOMIC DNA]</scope>
    <source>
        <strain evidence="10 11">68-3-10</strain>
    </source>
</reference>
<dbReference type="InterPro" id="IPR019797">
    <property type="entry name" value="Glutamate_5-kinase_CS"/>
</dbReference>
<evidence type="ECO:0000256" key="5">
    <source>
        <dbReference type="ARBA" id="ARBA00022741"/>
    </source>
</evidence>
<feature type="binding site" evidence="8">
    <location>
        <position position="14"/>
    </location>
    <ligand>
        <name>ATP</name>
        <dbReference type="ChEBI" id="CHEBI:30616"/>
    </ligand>
</feature>
<comment type="function">
    <text evidence="8">Catalyzes the transfer of a phosphate group to glutamate to form L-glutamate 5-phosphate.</text>
</comment>
<dbReference type="Pfam" id="PF00696">
    <property type="entry name" value="AA_kinase"/>
    <property type="match status" value="1"/>
</dbReference>
<evidence type="ECO:0000313" key="10">
    <source>
        <dbReference type="EMBL" id="OLR55523.1"/>
    </source>
</evidence>
<sequence>MNSIIKNSRRIVIKVGTSTLTYPGGKINFRHMGDLCRVITDLQNSGREVTLVTSGAIGVGMGKLGVEKRPQDTSRKQALAAVGQCELMFLYDKLFGEYNQTVAQILLTADVVDSEVTRNNVVNTFTRLLELGIIPIVNENDTVATAELEGRRIGDNDTLSAIVAKLIGAETLVLMTDIDGLYTANPAEVPDATLIPVVPEITPQIVKLAGKPGSRLGTGGMATKISAARIATAAGIPCCVIQGADPENLYRLFDGESIGTLFLPVREDTK</sequence>
<keyword evidence="11" id="KW-1185">Reference proteome</keyword>
<dbReference type="STRING" id="1261640.BHK98_05240"/>
<feature type="domain" description="Aspartate/glutamate/uridylate kinase" evidence="9">
    <location>
        <begin position="10"/>
        <end position="241"/>
    </location>
</feature>
<dbReference type="CDD" id="cd04242">
    <property type="entry name" value="AAK_G5K_ProB"/>
    <property type="match status" value="1"/>
</dbReference>
<evidence type="ECO:0000256" key="6">
    <source>
        <dbReference type="ARBA" id="ARBA00022777"/>
    </source>
</evidence>
<keyword evidence="7 8" id="KW-0067">ATP-binding</keyword>
<evidence type="ECO:0000256" key="2">
    <source>
        <dbReference type="ARBA" id="ARBA00022605"/>
    </source>
</evidence>
<keyword evidence="3 8" id="KW-0641">Proline biosynthesis</keyword>
<dbReference type="GO" id="GO:0005524">
    <property type="term" value="F:ATP binding"/>
    <property type="evidence" value="ECO:0007669"/>
    <property type="project" value="UniProtKB-KW"/>
</dbReference>
<evidence type="ECO:0000256" key="7">
    <source>
        <dbReference type="ARBA" id="ARBA00022840"/>
    </source>
</evidence>
<dbReference type="GO" id="GO:0055129">
    <property type="term" value="P:L-proline biosynthetic process"/>
    <property type="evidence" value="ECO:0007669"/>
    <property type="project" value="UniProtKB-UniRule"/>
</dbReference>
<feature type="binding site" evidence="8">
    <location>
        <begin position="176"/>
        <end position="177"/>
    </location>
    <ligand>
        <name>ATP</name>
        <dbReference type="ChEBI" id="CHEBI:30616"/>
    </ligand>
</feature>
<dbReference type="InterPro" id="IPR001057">
    <property type="entry name" value="Glu/AcGlu_kinase"/>
</dbReference>
<protein>
    <recommendedName>
        <fullName evidence="8">Glutamate 5-kinase</fullName>
        <ecNumber evidence="8">2.7.2.11</ecNumber>
    </recommendedName>
    <alternativeName>
        <fullName evidence="8">Gamma-glutamyl kinase</fullName>
        <shortName evidence="8">GK</shortName>
    </alternativeName>
</protein>
<feature type="binding site" evidence="8">
    <location>
        <position position="54"/>
    </location>
    <ligand>
        <name>substrate</name>
    </ligand>
</feature>
<dbReference type="Proteomes" id="UP000187404">
    <property type="component" value="Unassembled WGS sequence"/>
</dbReference>
<dbReference type="GO" id="GO:0005829">
    <property type="term" value="C:cytosol"/>
    <property type="evidence" value="ECO:0007669"/>
    <property type="project" value="TreeGrafter"/>
</dbReference>
<dbReference type="PIRSF" id="PIRSF000729">
    <property type="entry name" value="GK"/>
    <property type="match status" value="1"/>
</dbReference>
<dbReference type="PROSITE" id="PS00902">
    <property type="entry name" value="GLUTAMATE_5_KINASE"/>
    <property type="match status" value="1"/>
</dbReference>
<dbReference type="EC" id="2.7.2.11" evidence="8"/>
<dbReference type="PRINTS" id="PR00474">
    <property type="entry name" value="GLU5KINASE"/>
</dbReference>
<evidence type="ECO:0000256" key="8">
    <source>
        <dbReference type="HAMAP-Rule" id="MF_00456"/>
    </source>
</evidence>
<dbReference type="FunFam" id="3.40.1160.10:FF:000018">
    <property type="entry name" value="Glutamate 5-kinase"/>
    <property type="match status" value="1"/>
</dbReference>
<comment type="pathway">
    <text evidence="8">Amino-acid biosynthesis; L-proline biosynthesis; L-glutamate 5-semialdehyde from L-glutamate: step 1/2.</text>
</comment>
<dbReference type="InterPro" id="IPR041739">
    <property type="entry name" value="G5K_ProB"/>
</dbReference>